<keyword evidence="5" id="KW-0410">Iron transport</keyword>
<reference evidence="18 19" key="1">
    <citation type="submission" date="2018-07" db="EMBL/GenBank/DDBJ databases">
        <title>Genomic and Epidemiologic Investigation of an Indolent Hospital Outbreak.</title>
        <authorList>
            <person name="Johnson R.C."/>
            <person name="Deming C."/>
            <person name="Conlan S."/>
            <person name="Zellmer C.J."/>
            <person name="Michelin A.V."/>
            <person name="Lee-Lin S."/>
            <person name="Thomas P.J."/>
            <person name="Park M."/>
            <person name="Weingarten R.A."/>
            <person name="Less J."/>
            <person name="Dekker J.P."/>
            <person name="Frank K.M."/>
            <person name="Musser K.A."/>
            <person name="Mcquiston J.R."/>
            <person name="Henderson D.K."/>
            <person name="Lau A.F."/>
            <person name="Palmore T.N."/>
            <person name="Segre J.A."/>
        </authorList>
    </citation>
    <scope>NUCLEOTIDE SEQUENCE [LARGE SCALE GENOMIC DNA]</scope>
    <source>
        <strain evidence="18 19">SK-CDC1_0717</strain>
    </source>
</reference>
<evidence type="ECO:0000256" key="9">
    <source>
        <dbReference type="ARBA" id="ARBA00023065"/>
    </source>
</evidence>
<keyword evidence="10 15" id="KW-0798">TonB box</keyword>
<dbReference type="GO" id="GO:0015891">
    <property type="term" value="P:siderophore transport"/>
    <property type="evidence" value="ECO:0007669"/>
    <property type="project" value="InterPro"/>
</dbReference>
<evidence type="ECO:0000259" key="16">
    <source>
        <dbReference type="Pfam" id="PF00593"/>
    </source>
</evidence>
<keyword evidence="3 14" id="KW-0813">Transport</keyword>
<dbReference type="Pfam" id="PF00593">
    <property type="entry name" value="TonB_dep_Rec_b-barrel"/>
    <property type="match status" value="1"/>
</dbReference>
<feature type="domain" description="TonB-dependent receptor plug" evidence="17">
    <location>
        <begin position="106"/>
        <end position="203"/>
    </location>
</feature>
<keyword evidence="7" id="KW-0732">Signal</keyword>
<comment type="subcellular location">
    <subcellularLocation>
        <location evidence="1 14">Cell outer membrane</location>
        <topology evidence="1 14">Multi-pass membrane protein</topology>
    </subcellularLocation>
</comment>
<dbReference type="PANTHER" id="PTHR32552">
    <property type="entry name" value="FERRICHROME IRON RECEPTOR-RELATED"/>
    <property type="match status" value="1"/>
</dbReference>
<comment type="similarity">
    <text evidence="2 14 15">Belongs to the TonB-dependent receptor family.</text>
</comment>
<evidence type="ECO:0000256" key="3">
    <source>
        <dbReference type="ARBA" id="ARBA00022448"/>
    </source>
</evidence>
<evidence type="ECO:0000256" key="7">
    <source>
        <dbReference type="ARBA" id="ARBA00022729"/>
    </source>
</evidence>
<keyword evidence="6 14" id="KW-0812">Transmembrane</keyword>
<dbReference type="InterPro" id="IPR000531">
    <property type="entry name" value="Beta-barrel_TonB"/>
</dbReference>
<keyword evidence="9" id="KW-0406">Ion transport</keyword>
<evidence type="ECO:0000313" key="18">
    <source>
        <dbReference type="EMBL" id="RSY78549.1"/>
    </source>
</evidence>
<evidence type="ECO:0000256" key="2">
    <source>
        <dbReference type="ARBA" id="ARBA00009810"/>
    </source>
</evidence>
<dbReference type="GO" id="GO:0015344">
    <property type="term" value="F:siderophore uptake transmembrane transporter activity"/>
    <property type="evidence" value="ECO:0007669"/>
    <property type="project" value="TreeGrafter"/>
</dbReference>
<dbReference type="FunFam" id="2.40.170.20:FF:000005">
    <property type="entry name" value="TonB-dependent siderophore receptor"/>
    <property type="match status" value="1"/>
</dbReference>
<dbReference type="Proteomes" id="UP000287746">
    <property type="component" value="Unassembled WGS sequence"/>
</dbReference>
<evidence type="ECO:0000256" key="5">
    <source>
        <dbReference type="ARBA" id="ARBA00022496"/>
    </source>
</evidence>
<dbReference type="SUPFAM" id="SSF56935">
    <property type="entry name" value="Porins"/>
    <property type="match status" value="1"/>
</dbReference>
<keyword evidence="8" id="KW-0408">Iron</keyword>
<evidence type="ECO:0000256" key="10">
    <source>
        <dbReference type="ARBA" id="ARBA00023077"/>
    </source>
</evidence>
<dbReference type="InterPro" id="IPR012910">
    <property type="entry name" value="Plug_dom"/>
</dbReference>
<evidence type="ECO:0000256" key="1">
    <source>
        <dbReference type="ARBA" id="ARBA00004571"/>
    </source>
</evidence>
<dbReference type="PANTHER" id="PTHR32552:SF68">
    <property type="entry name" value="FERRICHROME OUTER MEMBRANE TRANSPORTER_PHAGE RECEPTOR"/>
    <property type="match status" value="1"/>
</dbReference>
<dbReference type="CDD" id="cd01347">
    <property type="entry name" value="ligand_gated_channel"/>
    <property type="match status" value="1"/>
</dbReference>
<dbReference type="InterPro" id="IPR010105">
    <property type="entry name" value="TonB_sidphr_rcpt"/>
</dbReference>
<keyword evidence="13 14" id="KW-0998">Cell outer membrane</keyword>
<evidence type="ECO:0000256" key="12">
    <source>
        <dbReference type="ARBA" id="ARBA00023170"/>
    </source>
</evidence>
<dbReference type="InterPro" id="IPR036942">
    <property type="entry name" value="Beta-barrel_TonB_sf"/>
</dbReference>
<feature type="domain" description="TonB-dependent receptor-like beta-barrel" evidence="16">
    <location>
        <begin position="274"/>
        <end position="715"/>
    </location>
</feature>
<keyword evidence="12 18" id="KW-0675">Receptor</keyword>
<evidence type="ECO:0000256" key="8">
    <source>
        <dbReference type="ARBA" id="ARBA00023004"/>
    </source>
</evidence>
<evidence type="ECO:0000256" key="15">
    <source>
        <dbReference type="RuleBase" id="RU003357"/>
    </source>
</evidence>
<proteinExistence type="inferred from homology"/>
<sequence>MRPRFISYASQIPHCRGRRVRDEVPVCELCHSPIEEGSMMKQARAGLARRICSMPVFGAMPFAFLSSGALAQAVEERDEEILVLGTREQGYRATTATQVGKSDTPIKETPYSVQVVTRELIADRGITTIGEALRYVPGFSPQVGFGATNDRFYIRGFITPYNLKNGMRRSAYAPDEQLQNIEQVEVRKGSASALYGRFEPGGVVNFVTKRPTASAFMEAGALYGSFDQVRLTLDTSTPLSQTLGIRLNVSYDDRRSFRDFGFARDIFVAPVMAWNPSDRTTVTLEGEYAHKRGYFDRGFANDPLFLQAPRSRQFGEPDARYTNEGGLGSLFVDHRFSDAISARVAVGYSSFTKDAFYYAYGFPPISRADPANPVVNRRPSLAWDRQQDFTSQVELYARFSTGPIQHKALVGVEYGYDHWDFRVRNTPFGMAFPIDFDAPVYSARPIPAPSVLTSAGKWNSDAVAVYAQDELQLGQFRLLAGVRYDWNTLTSEAIGGASGEDTKRGSASPRIGLTWTPSSAVSVYASYAQSFRAQVDVGRLRDGALPRPLIGESWEAGVKTSLLGGRLTPTIAAFQITRRNVAASDPLDFDYVIQIGRARSRGVEVELPAVLSPRWRLIANYTYLDAKVLEDSFATPGAKLVNAPEHAASLWTTYDLTGSLKGASIGFGAQHIGKRAGNTDNSIMLPAYTRVDANLAYTFDAGFGPLRAQLNVLNLFDDFYYDSGGAFIPLYPGAPRTVTASLTYRFGAAR</sequence>
<evidence type="ECO:0000259" key="17">
    <source>
        <dbReference type="Pfam" id="PF07715"/>
    </source>
</evidence>
<dbReference type="PROSITE" id="PS52016">
    <property type="entry name" value="TONB_DEPENDENT_REC_3"/>
    <property type="match status" value="1"/>
</dbReference>
<dbReference type="InterPro" id="IPR039426">
    <property type="entry name" value="TonB-dep_rcpt-like"/>
</dbReference>
<evidence type="ECO:0000256" key="4">
    <source>
        <dbReference type="ARBA" id="ARBA00022452"/>
    </source>
</evidence>
<evidence type="ECO:0000256" key="14">
    <source>
        <dbReference type="PROSITE-ProRule" id="PRU01360"/>
    </source>
</evidence>
<dbReference type="Pfam" id="PF07715">
    <property type="entry name" value="Plug"/>
    <property type="match status" value="1"/>
</dbReference>
<protein>
    <submittedName>
        <fullName evidence="18">TonB-dependent siderophore receptor</fullName>
    </submittedName>
</protein>
<dbReference type="Gene3D" id="2.40.170.20">
    <property type="entry name" value="TonB-dependent receptor, beta-barrel domain"/>
    <property type="match status" value="1"/>
</dbReference>
<gene>
    <name evidence="18" type="ORF">DAH66_18545</name>
</gene>
<name>A0A430FZ65_9SPHN</name>
<dbReference type="EMBL" id="QQYZ01000023">
    <property type="protein sequence ID" value="RSY78549.1"/>
    <property type="molecule type" value="Genomic_DNA"/>
</dbReference>
<dbReference type="NCBIfam" id="TIGR01783">
    <property type="entry name" value="TonB-siderophor"/>
    <property type="match status" value="1"/>
</dbReference>
<dbReference type="GO" id="GO:0009279">
    <property type="term" value="C:cell outer membrane"/>
    <property type="evidence" value="ECO:0007669"/>
    <property type="project" value="UniProtKB-SubCell"/>
</dbReference>
<dbReference type="Gene3D" id="2.170.130.10">
    <property type="entry name" value="TonB-dependent receptor, plug domain"/>
    <property type="match status" value="1"/>
</dbReference>
<comment type="caution">
    <text evidence="18">The sequence shown here is derived from an EMBL/GenBank/DDBJ whole genome shotgun (WGS) entry which is preliminary data.</text>
</comment>
<keyword evidence="4 14" id="KW-1134">Transmembrane beta strand</keyword>
<keyword evidence="11 14" id="KW-0472">Membrane</keyword>
<organism evidence="18 19">
    <name type="scientific">Sphingomonas koreensis</name>
    <dbReference type="NCBI Taxonomy" id="93064"/>
    <lineage>
        <taxon>Bacteria</taxon>
        <taxon>Pseudomonadati</taxon>
        <taxon>Pseudomonadota</taxon>
        <taxon>Alphaproteobacteria</taxon>
        <taxon>Sphingomonadales</taxon>
        <taxon>Sphingomonadaceae</taxon>
        <taxon>Sphingomonas</taxon>
    </lineage>
</organism>
<accession>A0A430FZ65</accession>
<evidence type="ECO:0000256" key="11">
    <source>
        <dbReference type="ARBA" id="ARBA00023136"/>
    </source>
</evidence>
<evidence type="ECO:0000256" key="13">
    <source>
        <dbReference type="ARBA" id="ARBA00023237"/>
    </source>
</evidence>
<dbReference type="InterPro" id="IPR037066">
    <property type="entry name" value="Plug_dom_sf"/>
</dbReference>
<dbReference type="AlphaFoldDB" id="A0A430FZ65"/>
<dbReference type="GO" id="GO:0038023">
    <property type="term" value="F:signaling receptor activity"/>
    <property type="evidence" value="ECO:0007669"/>
    <property type="project" value="InterPro"/>
</dbReference>
<evidence type="ECO:0000256" key="6">
    <source>
        <dbReference type="ARBA" id="ARBA00022692"/>
    </source>
</evidence>
<evidence type="ECO:0000313" key="19">
    <source>
        <dbReference type="Proteomes" id="UP000287746"/>
    </source>
</evidence>